<dbReference type="SMART" id="SM00933">
    <property type="entry name" value="NurA"/>
    <property type="match status" value="1"/>
</dbReference>
<dbReference type="OrthoDB" id="43793at2157"/>
<dbReference type="InterPro" id="IPR018977">
    <property type="entry name" value="NurA_domain"/>
</dbReference>
<dbReference type="EMBL" id="CP003378">
    <property type="protein sequence ID" value="AFZ69980.1"/>
    <property type="molecule type" value="Genomic_DNA"/>
</dbReference>
<name>L0AAB2_CALLD</name>
<protein>
    <submittedName>
        <fullName evidence="2">NurA domain-containing protein</fullName>
    </submittedName>
</protein>
<dbReference type="HOGENOM" id="CLU_827970_0_0_2"/>
<evidence type="ECO:0000259" key="1">
    <source>
        <dbReference type="SMART" id="SM00933"/>
    </source>
</evidence>
<dbReference type="KEGG" id="clg:Calag_0198"/>
<gene>
    <name evidence="2" type="ordered locus">Calag_0198</name>
</gene>
<reference evidence="3" key="1">
    <citation type="submission" date="2012-03" db="EMBL/GenBank/DDBJ databases">
        <title>Complete genome of Caldisphaera lagunensis DSM 15908.</title>
        <authorList>
            <person name="Lucas S."/>
            <person name="Copeland A."/>
            <person name="Lapidus A."/>
            <person name="Glavina del Rio T."/>
            <person name="Dalin E."/>
            <person name="Tice H."/>
            <person name="Bruce D."/>
            <person name="Goodwin L."/>
            <person name="Pitluck S."/>
            <person name="Peters L."/>
            <person name="Mikhailova N."/>
            <person name="Teshima H."/>
            <person name="Kyrpides N."/>
            <person name="Mavromatis K."/>
            <person name="Ivanova N."/>
            <person name="Brettin T."/>
            <person name="Detter J.C."/>
            <person name="Han C."/>
            <person name="Larimer F."/>
            <person name="Land M."/>
            <person name="Hauser L."/>
            <person name="Markowitz V."/>
            <person name="Cheng J.-F."/>
            <person name="Hugenholtz P."/>
            <person name="Woyke T."/>
            <person name="Wu D."/>
            <person name="Spring S."/>
            <person name="Schroeder M."/>
            <person name="Brambilla E."/>
            <person name="Klenk H.-P."/>
            <person name="Eisen J.A."/>
        </authorList>
    </citation>
    <scope>NUCLEOTIDE SEQUENCE [LARGE SCALE GENOMIC DNA]</scope>
    <source>
        <strain evidence="3">DSM 15908 / JCM 11604 / IC-154</strain>
    </source>
</reference>
<proteinExistence type="predicted"/>
<dbReference type="Pfam" id="PF09376">
    <property type="entry name" value="NurA"/>
    <property type="match status" value="1"/>
</dbReference>
<organism evidence="2 3">
    <name type="scientific">Caldisphaera lagunensis (strain DSM 15908 / JCM 11604 / ANMR 0165 / IC-154)</name>
    <dbReference type="NCBI Taxonomy" id="1056495"/>
    <lineage>
        <taxon>Archaea</taxon>
        <taxon>Thermoproteota</taxon>
        <taxon>Thermoprotei</taxon>
        <taxon>Acidilobales</taxon>
        <taxon>Caldisphaeraceae</taxon>
        <taxon>Caldisphaera</taxon>
    </lineage>
</organism>
<sequence length="336" mass="38724">MEFHKAVKDLISILSEISKERPYLGIEFSNYSEASEIYEVDKIWDCDDFKTFSYLDSSSRVLSVRGANIYISSLYANDNGKHIMIPLQASIPFMAIKGDREVIDKIKSSYLSSFVITENINGFRYDESYKDDNILDELRINLENHVINSSNNIMIVDGPVFPGPYLPMVGEPYRSTYETLILNRKTDNLVGIVKRLNYSRKLSRVRGLWKFNDNATDDVITMYLGKNEIIYVSPIYEEKVELTNKSLKRYMVYCKVRDSVFRVESPDKEMLCKGVKTAINHSSYRGIPTFIESADKLSRKLGASAFLISFIYAKSMIGVNYEDWLNYQRASLEVEE</sequence>
<dbReference type="RefSeq" id="WP_015231878.1">
    <property type="nucleotide sequence ID" value="NC_019791.1"/>
</dbReference>
<dbReference type="eggNOG" id="arCOG00287">
    <property type="taxonomic scope" value="Archaea"/>
</dbReference>
<keyword evidence="3" id="KW-1185">Reference proteome</keyword>
<dbReference type="Proteomes" id="UP000010469">
    <property type="component" value="Chromosome"/>
</dbReference>
<feature type="domain" description="NurA" evidence="1">
    <location>
        <begin position="50"/>
        <end position="300"/>
    </location>
</feature>
<dbReference type="GeneID" id="14211458"/>
<evidence type="ECO:0000313" key="3">
    <source>
        <dbReference type="Proteomes" id="UP000010469"/>
    </source>
</evidence>
<accession>L0AAB2</accession>
<evidence type="ECO:0000313" key="2">
    <source>
        <dbReference type="EMBL" id="AFZ69980.1"/>
    </source>
</evidence>
<dbReference type="AlphaFoldDB" id="L0AAB2"/>
<dbReference type="InParanoid" id="L0AAB2"/>